<gene>
    <name evidence="1" type="ORF">Q604_UNBC05463G0001</name>
</gene>
<name>W1YHE8_9ZZZZ</name>
<sequence>PKSKFFYLSMKGQLEDVILELPFEAIVIARPATLIREEPKLVERISCAVFGVINKARVLMSQEPVKTADVAKVLV</sequence>
<protein>
    <submittedName>
        <fullName evidence="1">Uncharacterized protein</fullName>
    </submittedName>
</protein>
<dbReference type="Gene3D" id="3.40.50.720">
    <property type="entry name" value="NAD(P)-binding Rossmann-like Domain"/>
    <property type="match status" value="1"/>
</dbReference>
<accession>W1YHE8</accession>
<dbReference type="EMBL" id="AZMM01005463">
    <property type="protein sequence ID" value="ETJ40629.1"/>
    <property type="molecule type" value="Genomic_DNA"/>
</dbReference>
<proteinExistence type="predicted"/>
<reference evidence="1" key="1">
    <citation type="submission" date="2013-12" db="EMBL/GenBank/DDBJ databases">
        <title>A Varibaculum cambriense genome reconstructed from a premature infant gut community with otherwise low bacterial novelty that shifts toward anaerobic metabolism during the third week of life.</title>
        <authorList>
            <person name="Brown C.T."/>
            <person name="Sharon I."/>
            <person name="Thomas B.C."/>
            <person name="Castelle C.J."/>
            <person name="Morowitz M.J."/>
            <person name="Banfield J.F."/>
        </authorList>
    </citation>
    <scope>NUCLEOTIDE SEQUENCE</scope>
</reference>
<organism evidence="1">
    <name type="scientific">human gut metagenome</name>
    <dbReference type="NCBI Taxonomy" id="408170"/>
    <lineage>
        <taxon>unclassified sequences</taxon>
        <taxon>metagenomes</taxon>
        <taxon>organismal metagenomes</taxon>
    </lineage>
</organism>
<feature type="non-terminal residue" evidence="1">
    <location>
        <position position="75"/>
    </location>
</feature>
<evidence type="ECO:0000313" key="1">
    <source>
        <dbReference type="EMBL" id="ETJ40629.1"/>
    </source>
</evidence>
<comment type="caution">
    <text evidence="1">The sequence shown here is derived from an EMBL/GenBank/DDBJ whole genome shotgun (WGS) entry which is preliminary data.</text>
</comment>
<dbReference type="AlphaFoldDB" id="W1YHE8"/>
<feature type="non-terminal residue" evidence="1">
    <location>
        <position position="1"/>
    </location>
</feature>